<reference evidence="4" key="2">
    <citation type="submission" date="2020-09" db="EMBL/GenBank/DDBJ databases">
        <authorList>
            <person name="Sun Q."/>
            <person name="Ohkuma M."/>
        </authorList>
    </citation>
    <scope>NUCLEOTIDE SEQUENCE</scope>
    <source>
        <strain evidence="4">JCM 30078</strain>
    </source>
</reference>
<dbReference type="Proteomes" id="UP000635983">
    <property type="component" value="Unassembled WGS sequence"/>
</dbReference>
<dbReference type="SUPFAM" id="SSF53955">
    <property type="entry name" value="Lysozyme-like"/>
    <property type="match status" value="1"/>
</dbReference>
<reference evidence="4" key="1">
    <citation type="journal article" date="2014" name="Int. J. Syst. Evol. Microbiol.">
        <title>Complete genome sequence of Corynebacterium casei LMG S-19264T (=DSM 44701T), isolated from a smear-ripened cheese.</title>
        <authorList>
            <consortium name="US DOE Joint Genome Institute (JGI-PGF)"/>
            <person name="Walter F."/>
            <person name="Albersmeier A."/>
            <person name="Kalinowski J."/>
            <person name="Ruckert C."/>
        </authorList>
    </citation>
    <scope>NUCLEOTIDE SEQUENCE</scope>
    <source>
        <strain evidence="4">JCM 30078</strain>
    </source>
</reference>
<protein>
    <recommendedName>
        <fullName evidence="3">Transglycosylase SLT domain-containing protein</fullName>
    </recommendedName>
</protein>
<evidence type="ECO:0000259" key="3">
    <source>
        <dbReference type="Pfam" id="PF01464"/>
    </source>
</evidence>
<dbReference type="PANTHER" id="PTHR37423:SF2">
    <property type="entry name" value="MEMBRANE-BOUND LYTIC MUREIN TRANSGLYCOSYLASE C"/>
    <property type="match status" value="1"/>
</dbReference>
<feature type="domain" description="Transglycosylase SLT" evidence="3">
    <location>
        <begin position="112"/>
        <end position="215"/>
    </location>
</feature>
<dbReference type="RefSeq" id="WP_188982041.1">
    <property type="nucleotide sequence ID" value="NZ_BMPO01000002.1"/>
</dbReference>
<dbReference type="Gene3D" id="1.10.530.10">
    <property type="match status" value="1"/>
</dbReference>
<dbReference type="Pfam" id="PF01464">
    <property type="entry name" value="SLT"/>
    <property type="match status" value="1"/>
</dbReference>
<comment type="caution">
    <text evidence="4">The sequence shown here is derived from an EMBL/GenBank/DDBJ whole genome shotgun (WGS) entry which is preliminary data.</text>
</comment>
<evidence type="ECO:0000313" key="5">
    <source>
        <dbReference type="Proteomes" id="UP000635983"/>
    </source>
</evidence>
<proteinExistence type="inferred from homology"/>
<feature type="region of interest" description="Disordered" evidence="2">
    <location>
        <begin position="1"/>
        <end position="32"/>
    </location>
</feature>
<evidence type="ECO:0000256" key="2">
    <source>
        <dbReference type="SAM" id="MobiDB-lite"/>
    </source>
</evidence>
<feature type="region of interest" description="Disordered" evidence="2">
    <location>
        <begin position="45"/>
        <end position="73"/>
    </location>
</feature>
<sequence>MKVDSQVSGWESFVADRTERRDAATDDATRQHFEAELEQARITLQAMGLEAPQGTTPAETPQPSATEANEPTEQPFNDAQFIDYDAKSPQPTSGSGELSENLGNLEPYREEILAAAEATGVPANLLAAVIWDESKGIASAGTINGENGLTDAGLMQLNPQTYADLRSRNPELLGSDATDPQNNIMAGALYLQEQHTQFGDWDLALRAYNSGPLSVDPSDHTISTTGFGTQNYVEKVNFYQGLLDQGQALPDGFPGGNQYY</sequence>
<feature type="compositionally biased region" description="Basic and acidic residues" evidence="2">
    <location>
        <begin position="14"/>
        <end position="32"/>
    </location>
</feature>
<accession>A0A917UU12</accession>
<feature type="compositionally biased region" description="Polar residues" evidence="2">
    <location>
        <begin position="53"/>
        <end position="73"/>
    </location>
</feature>
<evidence type="ECO:0000313" key="4">
    <source>
        <dbReference type="EMBL" id="GGJ85870.1"/>
    </source>
</evidence>
<dbReference type="InterPro" id="IPR023346">
    <property type="entry name" value="Lysozyme-like_dom_sf"/>
</dbReference>
<dbReference type="InterPro" id="IPR008258">
    <property type="entry name" value="Transglycosylase_SLT_dom_1"/>
</dbReference>
<dbReference type="PANTHER" id="PTHR37423">
    <property type="entry name" value="SOLUBLE LYTIC MUREIN TRANSGLYCOSYLASE-RELATED"/>
    <property type="match status" value="1"/>
</dbReference>
<name>A0A917UU12_9PSED</name>
<organism evidence="4 5">
    <name type="scientific">Pseudomonas matsuisoli</name>
    <dbReference type="NCBI Taxonomy" id="1515666"/>
    <lineage>
        <taxon>Bacteria</taxon>
        <taxon>Pseudomonadati</taxon>
        <taxon>Pseudomonadota</taxon>
        <taxon>Gammaproteobacteria</taxon>
        <taxon>Pseudomonadales</taxon>
        <taxon>Pseudomonadaceae</taxon>
        <taxon>Pseudomonas</taxon>
    </lineage>
</organism>
<dbReference type="AlphaFoldDB" id="A0A917UU12"/>
<gene>
    <name evidence="4" type="ORF">GCM10009304_09930</name>
</gene>
<evidence type="ECO:0000256" key="1">
    <source>
        <dbReference type="ARBA" id="ARBA00007734"/>
    </source>
</evidence>
<keyword evidence="5" id="KW-1185">Reference proteome</keyword>
<dbReference type="EMBL" id="BMPO01000002">
    <property type="protein sequence ID" value="GGJ85870.1"/>
    <property type="molecule type" value="Genomic_DNA"/>
</dbReference>
<comment type="similarity">
    <text evidence="1">Belongs to the transglycosylase Slt family.</text>
</comment>